<gene>
    <name evidence="3" type="ORF">P8V03_09040</name>
</gene>
<feature type="domain" description="Galactosyltransferase C-terminal" evidence="2">
    <location>
        <begin position="138"/>
        <end position="182"/>
    </location>
</feature>
<protein>
    <submittedName>
        <fullName evidence="3">Galactosyltransferase-related protein</fullName>
    </submittedName>
</protein>
<sequence>MFDEKISVLIPFKSDGGYREKNWQWIKRRYEALLPNAEICIGNSDIEPFSRSAAINDAARKATRETFMIADADISFDTKQIELGIGALKDYVWVLPFVHSNFLKEDQTTWLLNQEPSITMSDIDFTGCHTCTGINSQIVIVPRQYFEKVGGFDERFKGWGCEDDAFLMAMYKHCGANTRLDGFSTWHLHHPHASMDNYGNNLSILQDFYLK</sequence>
<dbReference type="EMBL" id="JARUJP010000008">
    <property type="protein sequence ID" value="MDW8801298.1"/>
    <property type="molecule type" value="Genomic_DNA"/>
</dbReference>
<dbReference type="GO" id="GO:0016757">
    <property type="term" value="F:glycosyltransferase activity"/>
    <property type="evidence" value="ECO:0007669"/>
    <property type="project" value="UniProtKB-KW"/>
</dbReference>
<reference evidence="3 4" key="1">
    <citation type="submission" date="2023-04" db="EMBL/GenBank/DDBJ databases">
        <title>Clostridium tannerae sp. nov., isolated from the fecal material of an alpaca.</title>
        <authorList>
            <person name="Miller S."/>
            <person name="Hendry M."/>
            <person name="King J."/>
            <person name="Sankaranarayanan K."/>
            <person name="Lawson P.A."/>
        </authorList>
    </citation>
    <scope>NUCLEOTIDE SEQUENCE [LARGE SCALE GENOMIC DNA]</scope>
    <source>
        <strain evidence="3 4">A1-XYC3</strain>
    </source>
</reference>
<keyword evidence="1" id="KW-0808">Transferase</keyword>
<dbReference type="InterPro" id="IPR029044">
    <property type="entry name" value="Nucleotide-diphossugar_trans"/>
</dbReference>
<comment type="caution">
    <text evidence="3">The sequence shown here is derived from an EMBL/GenBank/DDBJ whole genome shotgun (WGS) entry which is preliminary data.</text>
</comment>
<organism evidence="3 4">
    <name type="scientific">Clostridium tanneri</name>
    <dbReference type="NCBI Taxonomy" id="3037988"/>
    <lineage>
        <taxon>Bacteria</taxon>
        <taxon>Bacillati</taxon>
        <taxon>Bacillota</taxon>
        <taxon>Clostridia</taxon>
        <taxon>Eubacteriales</taxon>
        <taxon>Clostridiaceae</taxon>
        <taxon>Clostridium</taxon>
    </lineage>
</organism>
<name>A0ABU4JT20_9CLOT</name>
<evidence type="ECO:0000256" key="1">
    <source>
        <dbReference type="ARBA" id="ARBA00022679"/>
    </source>
</evidence>
<evidence type="ECO:0000313" key="4">
    <source>
        <dbReference type="Proteomes" id="UP001281656"/>
    </source>
</evidence>
<dbReference type="SUPFAM" id="SSF53448">
    <property type="entry name" value="Nucleotide-diphospho-sugar transferases"/>
    <property type="match status" value="1"/>
</dbReference>
<keyword evidence="3" id="KW-0328">Glycosyltransferase</keyword>
<dbReference type="Gene3D" id="3.90.550.10">
    <property type="entry name" value="Spore Coat Polysaccharide Biosynthesis Protein SpsA, Chain A"/>
    <property type="match status" value="1"/>
</dbReference>
<dbReference type="Pfam" id="PF02709">
    <property type="entry name" value="Glyco_transf_7C"/>
    <property type="match status" value="1"/>
</dbReference>
<evidence type="ECO:0000259" key="2">
    <source>
        <dbReference type="Pfam" id="PF02709"/>
    </source>
</evidence>
<proteinExistence type="predicted"/>
<dbReference type="Proteomes" id="UP001281656">
    <property type="component" value="Unassembled WGS sequence"/>
</dbReference>
<dbReference type="RefSeq" id="WP_318797922.1">
    <property type="nucleotide sequence ID" value="NZ_JARUJP010000008.1"/>
</dbReference>
<evidence type="ECO:0000313" key="3">
    <source>
        <dbReference type="EMBL" id="MDW8801298.1"/>
    </source>
</evidence>
<keyword evidence="4" id="KW-1185">Reference proteome</keyword>
<dbReference type="InterPro" id="IPR027791">
    <property type="entry name" value="Galactosyl_T_C"/>
</dbReference>
<accession>A0ABU4JT20</accession>